<dbReference type="SUPFAM" id="SSF52954">
    <property type="entry name" value="Class II aaRS ABD-related"/>
    <property type="match status" value="1"/>
</dbReference>
<dbReference type="Gene3D" id="3.40.50.800">
    <property type="entry name" value="Anticodon-binding domain"/>
    <property type="match status" value="1"/>
</dbReference>
<evidence type="ECO:0000256" key="3">
    <source>
        <dbReference type="ARBA" id="ARBA00022598"/>
    </source>
</evidence>
<dbReference type="GO" id="GO:0005524">
    <property type="term" value="F:ATP binding"/>
    <property type="evidence" value="ECO:0007669"/>
    <property type="project" value="UniProtKB-KW"/>
</dbReference>
<dbReference type="InterPro" id="IPR006195">
    <property type="entry name" value="aa-tRNA-synth_II"/>
</dbReference>
<dbReference type="InterPro" id="IPR002314">
    <property type="entry name" value="aa-tRNA-synt_IIb"/>
</dbReference>
<dbReference type="NCBIfam" id="NF003211">
    <property type="entry name" value="PRK04173.1"/>
    <property type="match status" value="1"/>
</dbReference>
<keyword evidence="4" id="KW-0547">Nucleotide-binding</keyword>
<dbReference type="PANTHER" id="PTHR10745">
    <property type="entry name" value="GLYCYL-TRNA SYNTHETASE/DNA POLYMERASE SUBUNIT GAMMA-2"/>
    <property type="match status" value="1"/>
</dbReference>
<keyword evidence="6" id="KW-0648">Protein biosynthesis</keyword>
<dbReference type="NCBIfam" id="TIGR00389">
    <property type="entry name" value="glyS_dimeric"/>
    <property type="match status" value="1"/>
</dbReference>
<organism evidence="9 10">
    <name type="scientific">Candidatus Taylorbacteria bacterium RIFCSPHIGHO2_02_FULL_43_32b</name>
    <dbReference type="NCBI Taxonomy" id="1802306"/>
    <lineage>
        <taxon>Bacteria</taxon>
        <taxon>Candidatus Tayloriibacteriota</taxon>
    </lineage>
</organism>
<dbReference type="Pfam" id="PF00587">
    <property type="entry name" value="tRNA-synt_2b"/>
    <property type="match status" value="1"/>
</dbReference>
<evidence type="ECO:0000256" key="1">
    <source>
        <dbReference type="ARBA" id="ARBA00012829"/>
    </source>
</evidence>
<accession>A0A1G2MFW8</accession>
<dbReference type="InterPro" id="IPR036621">
    <property type="entry name" value="Anticodon-bd_dom_sf"/>
</dbReference>
<dbReference type="InterPro" id="IPR002315">
    <property type="entry name" value="tRNA-synt_gly"/>
</dbReference>
<dbReference type="InterPro" id="IPR027031">
    <property type="entry name" value="Gly-tRNA_synthase/POLG2"/>
</dbReference>
<dbReference type="EMBL" id="MHRK01000047">
    <property type="protein sequence ID" value="OHA22778.1"/>
    <property type="molecule type" value="Genomic_DNA"/>
</dbReference>
<dbReference type="GO" id="GO:0004820">
    <property type="term" value="F:glycine-tRNA ligase activity"/>
    <property type="evidence" value="ECO:0007669"/>
    <property type="project" value="UniProtKB-EC"/>
</dbReference>
<keyword evidence="2" id="KW-0963">Cytoplasm</keyword>
<evidence type="ECO:0000313" key="9">
    <source>
        <dbReference type="EMBL" id="OHA22778.1"/>
    </source>
</evidence>
<evidence type="ECO:0000256" key="6">
    <source>
        <dbReference type="ARBA" id="ARBA00022917"/>
    </source>
</evidence>
<keyword evidence="3 9" id="KW-0436">Ligase</keyword>
<dbReference type="Gene3D" id="3.30.930.10">
    <property type="entry name" value="Bira Bifunctional Protein, Domain 2"/>
    <property type="match status" value="1"/>
</dbReference>
<dbReference type="PANTHER" id="PTHR10745:SF8">
    <property type="entry name" value="DNA POLYMERASE SUBUNIT GAMMA-2, MITOCHONDRIAL"/>
    <property type="match status" value="1"/>
</dbReference>
<dbReference type="GO" id="GO:1990742">
    <property type="term" value="C:microvesicle"/>
    <property type="evidence" value="ECO:0007669"/>
    <property type="project" value="UniProtKB-ARBA"/>
</dbReference>
<name>A0A1G2MFW8_9BACT</name>
<dbReference type="GO" id="GO:0015966">
    <property type="term" value="P:diadenosine tetraphosphate biosynthetic process"/>
    <property type="evidence" value="ECO:0007669"/>
    <property type="project" value="UniProtKB-ARBA"/>
</dbReference>
<evidence type="ECO:0000256" key="5">
    <source>
        <dbReference type="ARBA" id="ARBA00022840"/>
    </source>
</evidence>
<evidence type="ECO:0000256" key="7">
    <source>
        <dbReference type="ARBA" id="ARBA00023146"/>
    </source>
</evidence>
<dbReference type="Pfam" id="PF03129">
    <property type="entry name" value="HGTP_anticodon"/>
    <property type="match status" value="1"/>
</dbReference>
<dbReference type="GO" id="GO:0070062">
    <property type="term" value="C:extracellular exosome"/>
    <property type="evidence" value="ECO:0007669"/>
    <property type="project" value="UniProtKB-ARBA"/>
</dbReference>
<dbReference type="AlphaFoldDB" id="A0A1G2MFW8"/>
<proteinExistence type="predicted"/>
<comment type="caution">
    <text evidence="9">The sequence shown here is derived from an EMBL/GenBank/DDBJ whole genome shotgun (WGS) entry which is preliminary data.</text>
</comment>
<dbReference type="PRINTS" id="PR01043">
    <property type="entry name" value="TRNASYNTHGLY"/>
</dbReference>
<dbReference type="InterPro" id="IPR004154">
    <property type="entry name" value="Anticodon-bd"/>
</dbReference>
<reference evidence="9 10" key="1">
    <citation type="journal article" date="2016" name="Nat. Commun.">
        <title>Thousands of microbial genomes shed light on interconnected biogeochemical processes in an aquifer system.</title>
        <authorList>
            <person name="Anantharaman K."/>
            <person name="Brown C.T."/>
            <person name="Hug L.A."/>
            <person name="Sharon I."/>
            <person name="Castelle C.J."/>
            <person name="Probst A.J."/>
            <person name="Thomas B.C."/>
            <person name="Singh A."/>
            <person name="Wilkins M.J."/>
            <person name="Karaoz U."/>
            <person name="Brodie E.L."/>
            <person name="Williams K.H."/>
            <person name="Hubbard S.S."/>
            <person name="Banfield J.F."/>
        </authorList>
    </citation>
    <scope>NUCLEOTIDE SEQUENCE [LARGE SCALE GENOMIC DNA]</scope>
</reference>
<sequence>MVNKQVSDIPNGMEKIISLCKRRGFIYQGSEIYGGLAGMYDFGPYGVELLNKIKASWWKEHVYNRDNYVGLDSAIFKDPRVWEASGHTKGFADPLSECKRCNTRIRVDKELEEIGVVADEKMSEAKLNELFSANKSKIKCPQCGARDFTEVRAFNLLVKSNLGDFTSTGERPVYLPGEACQGIYLNYKNILNSTRVKVPFGVAQIGKAFRNEISPRNFLFRTREFEQADTQLFIRPHENKEAYERMKKERWDWYLSLGIRAENLKWKQHENLVFYASDAWDILYNFPTYGFDEVEGIHDRTDYDLTQHMKYSGVDLSYTDPQTKEKFIPWILETSMGLGRVFLAVLSDAYTEDLLGGEPRIVLKLAGHLAPVKVAVFPLLRNKPELVQKAEEVHRMLKGKIAGLVEFDDNGNIGKRYRRQDEIGTPYCVTIDFDSLEKGDVTVRDRDNGKQDRIKIDELAAFFKQKFS</sequence>
<dbReference type="FunFam" id="3.40.50.800:FF:000002">
    <property type="entry name" value="Glycine--tRNA ligase"/>
    <property type="match status" value="1"/>
</dbReference>
<dbReference type="SUPFAM" id="SSF55681">
    <property type="entry name" value="Class II aaRS and biotin synthetases"/>
    <property type="match status" value="1"/>
</dbReference>
<evidence type="ECO:0000256" key="2">
    <source>
        <dbReference type="ARBA" id="ARBA00022490"/>
    </source>
</evidence>
<evidence type="ECO:0000256" key="4">
    <source>
        <dbReference type="ARBA" id="ARBA00022741"/>
    </source>
</evidence>
<dbReference type="STRING" id="1802306.A3C72_02590"/>
<dbReference type="CDD" id="cd00858">
    <property type="entry name" value="GlyRS_anticodon"/>
    <property type="match status" value="1"/>
</dbReference>
<keyword evidence="5" id="KW-0067">ATP-binding</keyword>
<dbReference type="GO" id="GO:0006426">
    <property type="term" value="P:glycyl-tRNA aminoacylation"/>
    <property type="evidence" value="ECO:0007669"/>
    <property type="project" value="InterPro"/>
</dbReference>
<feature type="domain" description="Aminoacyl-transfer RNA synthetases class-II family profile" evidence="8">
    <location>
        <begin position="14"/>
        <end position="359"/>
    </location>
</feature>
<dbReference type="EC" id="6.1.1.14" evidence="1"/>
<dbReference type="GO" id="GO:0005737">
    <property type="term" value="C:cytoplasm"/>
    <property type="evidence" value="ECO:0007669"/>
    <property type="project" value="InterPro"/>
</dbReference>
<evidence type="ECO:0000259" key="8">
    <source>
        <dbReference type="PROSITE" id="PS50862"/>
    </source>
</evidence>
<dbReference type="InterPro" id="IPR045864">
    <property type="entry name" value="aa-tRNA-synth_II/BPL/LPL"/>
</dbReference>
<dbReference type="GO" id="GO:0004081">
    <property type="term" value="F:bis(5'-nucleosyl)-tetraphosphatase (asymmetrical) activity"/>
    <property type="evidence" value="ECO:0007669"/>
    <property type="project" value="UniProtKB-ARBA"/>
</dbReference>
<gene>
    <name evidence="9" type="ORF">A3C72_02590</name>
</gene>
<evidence type="ECO:0000313" key="10">
    <source>
        <dbReference type="Proteomes" id="UP000177130"/>
    </source>
</evidence>
<dbReference type="Proteomes" id="UP000177130">
    <property type="component" value="Unassembled WGS sequence"/>
</dbReference>
<dbReference type="PROSITE" id="PS50862">
    <property type="entry name" value="AA_TRNA_LIGASE_II"/>
    <property type="match status" value="1"/>
</dbReference>
<protein>
    <recommendedName>
        <fullName evidence="1">glycine--tRNA ligase</fullName>
        <ecNumber evidence="1">6.1.1.14</ecNumber>
    </recommendedName>
</protein>
<keyword evidence="7" id="KW-0030">Aminoacyl-tRNA synthetase</keyword>